<organism evidence="5 6">
    <name type="scientific">Xylaria arbuscula</name>
    <dbReference type="NCBI Taxonomy" id="114810"/>
    <lineage>
        <taxon>Eukaryota</taxon>
        <taxon>Fungi</taxon>
        <taxon>Dikarya</taxon>
        <taxon>Ascomycota</taxon>
        <taxon>Pezizomycotina</taxon>
        <taxon>Sordariomycetes</taxon>
        <taxon>Xylariomycetidae</taxon>
        <taxon>Xylariales</taxon>
        <taxon>Xylariaceae</taxon>
        <taxon>Xylaria</taxon>
    </lineage>
</organism>
<dbReference type="InterPro" id="IPR016461">
    <property type="entry name" value="COMT-like"/>
</dbReference>
<evidence type="ECO:0000256" key="2">
    <source>
        <dbReference type="ARBA" id="ARBA00022679"/>
    </source>
</evidence>
<dbReference type="SUPFAM" id="SSF53335">
    <property type="entry name" value="S-adenosyl-L-methionine-dependent methyltransferases"/>
    <property type="match status" value="1"/>
</dbReference>
<dbReference type="PANTHER" id="PTHR43712:SF1">
    <property type="entry name" value="HYPOTHETICAL O-METHYLTRANSFERASE (EUROFUNG)-RELATED"/>
    <property type="match status" value="1"/>
</dbReference>
<comment type="caution">
    <text evidence="5">The sequence shown here is derived from an EMBL/GenBank/DDBJ whole genome shotgun (WGS) entry which is preliminary data.</text>
</comment>
<evidence type="ECO:0000256" key="3">
    <source>
        <dbReference type="ARBA" id="ARBA00022691"/>
    </source>
</evidence>
<keyword evidence="3" id="KW-0949">S-adenosyl-L-methionine</keyword>
<evidence type="ECO:0000313" key="5">
    <source>
        <dbReference type="EMBL" id="KAJ3565969.1"/>
    </source>
</evidence>
<dbReference type="GO" id="GO:0032259">
    <property type="term" value="P:methylation"/>
    <property type="evidence" value="ECO:0007669"/>
    <property type="project" value="UniProtKB-KW"/>
</dbReference>
<sequence length="344" mass="38739">MQSTGFFTLPFALVGVETRLFKILTEQQQPTNAELARRTNVDPVLMSMPAWSHLGAMANSACYVHVERLLRYYQSFGMIDQPSDDYALVSPGGRAGVPFHMETLVPAFNALPGVLRQTNYANITEGANCPWHLGHKTDRQAFEWVKERPGILGHFISWMVSQHEGYPIFLDVVDFEKKFAVQNANDPVFVDVRGAMGHQCIALQQKYPDLVGHIQQARTHPLPGFGGYRNPVSRLLRTTASARAYYLRNVLHDWPDHKCVEIHQNNKCAMTEDSRILIDEMVLFEHGASWRATRVDLAMSTCFAAMGRSRTDWDALLGKAGLTISKLWRYTDEVDGCIIVAVLS</sequence>
<dbReference type="VEuPathDB" id="FungiDB:F4678DRAFT_421732"/>
<dbReference type="InterPro" id="IPR029063">
    <property type="entry name" value="SAM-dependent_MTases_sf"/>
</dbReference>
<name>A0A9W8TLB4_9PEZI</name>
<dbReference type="EMBL" id="JANPWZ010001415">
    <property type="protein sequence ID" value="KAJ3565969.1"/>
    <property type="molecule type" value="Genomic_DNA"/>
</dbReference>
<protein>
    <recommendedName>
        <fullName evidence="4">O-methyltransferase C-terminal domain-containing protein</fullName>
    </recommendedName>
</protein>
<dbReference type="Proteomes" id="UP001148614">
    <property type="component" value="Unassembled WGS sequence"/>
</dbReference>
<gene>
    <name evidence="5" type="ORF">NPX13_g7306</name>
</gene>
<dbReference type="AlphaFoldDB" id="A0A9W8TLB4"/>
<dbReference type="InterPro" id="IPR001077">
    <property type="entry name" value="COMT_C"/>
</dbReference>
<reference evidence="5" key="1">
    <citation type="submission" date="2022-07" db="EMBL/GenBank/DDBJ databases">
        <title>Genome Sequence of Xylaria arbuscula.</title>
        <authorList>
            <person name="Buettner E."/>
        </authorList>
    </citation>
    <scope>NUCLEOTIDE SEQUENCE</scope>
    <source>
        <strain evidence="5">VT107</strain>
    </source>
</reference>
<accession>A0A9W8TLB4</accession>
<feature type="domain" description="O-methyltransferase C-terminal" evidence="4">
    <location>
        <begin position="238"/>
        <end position="322"/>
    </location>
</feature>
<evidence type="ECO:0000259" key="4">
    <source>
        <dbReference type="Pfam" id="PF00891"/>
    </source>
</evidence>
<keyword evidence="1" id="KW-0489">Methyltransferase</keyword>
<dbReference type="GO" id="GO:0008171">
    <property type="term" value="F:O-methyltransferase activity"/>
    <property type="evidence" value="ECO:0007669"/>
    <property type="project" value="InterPro"/>
</dbReference>
<evidence type="ECO:0000313" key="6">
    <source>
        <dbReference type="Proteomes" id="UP001148614"/>
    </source>
</evidence>
<keyword evidence="2" id="KW-0808">Transferase</keyword>
<dbReference type="PANTHER" id="PTHR43712">
    <property type="entry name" value="PUTATIVE (AFU_ORTHOLOGUE AFUA_4G14580)-RELATED"/>
    <property type="match status" value="1"/>
</dbReference>
<evidence type="ECO:0000256" key="1">
    <source>
        <dbReference type="ARBA" id="ARBA00022603"/>
    </source>
</evidence>
<dbReference type="Gene3D" id="3.40.50.150">
    <property type="entry name" value="Vaccinia Virus protein VP39"/>
    <property type="match status" value="2"/>
</dbReference>
<dbReference type="PROSITE" id="PS51683">
    <property type="entry name" value="SAM_OMT_II"/>
    <property type="match status" value="1"/>
</dbReference>
<keyword evidence="6" id="KW-1185">Reference proteome</keyword>
<dbReference type="Pfam" id="PF00891">
    <property type="entry name" value="Methyltransf_2"/>
    <property type="match status" value="1"/>
</dbReference>
<proteinExistence type="predicted"/>